<keyword evidence="2" id="KW-0520">NAD</keyword>
<proteinExistence type="predicted"/>
<dbReference type="GO" id="GO:0010133">
    <property type="term" value="P:L-proline catabolic process to L-glutamate"/>
    <property type="evidence" value="ECO:0007669"/>
    <property type="project" value="TreeGrafter"/>
</dbReference>
<evidence type="ECO:0000259" key="3">
    <source>
        <dbReference type="Pfam" id="PF00171"/>
    </source>
</evidence>
<dbReference type="EMBL" id="LT607412">
    <property type="protein sequence ID" value="SCE90286.1"/>
    <property type="molecule type" value="Genomic_DNA"/>
</dbReference>
<dbReference type="InterPro" id="IPR011975">
    <property type="entry name" value="PaaN_2"/>
</dbReference>
<evidence type="ECO:0000256" key="2">
    <source>
        <dbReference type="ARBA" id="ARBA00023027"/>
    </source>
</evidence>
<dbReference type="GO" id="GO:0003842">
    <property type="term" value="F:L-glutamate gamma-semialdehyde dehydrogenase activity"/>
    <property type="evidence" value="ECO:0007669"/>
    <property type="project" value="TreeGrafter"/>
</dbReference>
<sequence>MMAGMTETPHPLYDRHADTLNRALTAITERGYWSAYPESPSPRVYGETAAADGKAAFEAYLGGDFPLDQPGAGDRVATEASPFGVELAVRYPHAGTDELIAAATAALPAWRDAGPQARVGVCLEILDRLHKHIFELANAVQFTSGQAFVMAFQAGGAHALDRALEALAYAYAEMTRHPGTAGWEKAAGKGDPLRMTKTFHVVPRGVALVIGCNTFPTWNSYPGLFASLVTGNPVIVKPHPRAVLPLAITVKYAREVLAEAGFDPNLIMLAAEAPGEKLASDLALHRSVKIVDFTGSTEYGDWLETHARQAAVYTEKAGLNTVVIDSTDDFAGMCRNLGFTLTLYSGQMCTTSQNILIPAGGIETDQGHKSFDEVAGGIAAAVGKLTADPARGVELTGAIVNDGVLERLAEVTKVGEPVLESRAVAHPAYADAVVRTPTIVKLAADDAETYGREWFGPISFAIATESTAHSLELLRRTVGEKGALTAGVYSTDEAVLDATEAVAVDVGVHLSCNLTGGVFVNQSAAFSDFHGSGANPAANSALTDGAYVANRFRIVQSRRPV</sequence>
<keyword evidence="5" id="KW-1185">Reference proteome</keyword>
<dbReference type="AlphaFoldDB" id="A0A1C4W1Z7"/>
<dbReference type="InterPro" id="IPR015590">
    <property type="entry name" value="Aldehyde_DH_dom"/>
</dbReference>
<dbReference type="InterPro" id="IPR050485">
    <property type="entry name" value="Proline_metab_enzyme"/>
</dbReference>
<evidence type="ECO:0000313" key="4">
    <source>
        <dbReference type="EMBL" id="SCE90286.1"/>
    </source>
</evidence>
<protein>
    <submittedName>
        <fullName evidence="4">Phenylacetic acid degradation protein paaN</fullName>
    </submittedName>
</protein>
<dbReference type="PANTHER" id="PTHR42862">
    <property type="entry name" value="DELTA-1-PYRROLINE-5-CARBOXYLATE DEHYDROGENASE 1, ISOFORM A-RELATED"/>
    <property type="match status" value="1"/>
</dbReference>
<name>A0A1C4W1Z7_9ACTN</name>
<dbReference type="NCBIfam" id="TIGR02288">
    <property type="entry name" value="PaaN_2"/>
    <property type="match status" value="1"/>
</dbReference>
<dbReference type="SUPFAM" id="SSF53720">
    <property type="entry name" value="ALDH-like"/>
    <property type="match status" value="1"/>
</dbReference>
<dbReference type="PANTHER" id="PTHR42862:SF1">
    <property type="entry name" value="DELTA-1-PYRROLINE-5-CARBOXYLATE DEHYDROGENASE 2, ISOFORM A-RELATED"/>
    <property type="match status" value="1"/>
</dbReference>
<dbReference type="GO" id="GO:0009898">
    <property type="term" value="C:cytoplasmic side of plasma membrane"/>
    <property type="evidence" value="ECO:0007669"/>
    <property type="project" value="TreeGrafter"/>
</dbReference>
<evidence type="ECO:0000313" key="5">
    <source>
        <dbReference type="Proteomes" id="UP000198243"/>
    </source>
</evidence>
<dbReference type="InterPro" id="IPR016162">
    <property type="entry name" value="Ald_DH_N"/>
</dbReference>
<organism evidence="4 5">
    <name type="scientific">Micromonospora coriariae</name>
    <dbReference type="NCBI Taxonomy" id="285665"/>
    <lineage>
        <taxon>Bacteria</taxon>
        <taxon>Bacillati</taxon>
        <taxon>Actinomycetota</taxon>
        <taxon>Actinomycetes</taxon>
        <taxon>Micromonosporales</taxon>
        <taxon>Micromonosporaceae</taxon>
        <taxon>Micromonospora</taxon>
    </lineage>
</organism>
<evidence type="ECO:0000256" key="1">
    <source>
        <dbReference type="ARBA" id="ARBA00023002"/>
    </source>
</evidence>
<dbReference type="Proteomes" id="UP000198243">
    <property type="component" value="Chromosome I"/>
</dbReference>
<reference evidence="5" key="1">
    <citation type="submission" date="2016-06" db="EMBL/GenBank/DDBJ databases">
        <authorList>
            <person name="Varghese N."/>
            <person name="Submissions Spin"/>
        </authorList>
    </citation>
    <scope>NUCLEOTIDE SEQUENCE [LARGE SCALE GENOMIC DNA]</scope>
    <source>
        <strain evidence="5">DSM 44875</strain>
    </source>
</reference>
<gene>
    <name evidence="4" type="ORF">GA0070607_3018</name>
</gene>
<feature type="domain" description="Aldehyde dehydrogenase" evidence="3">
    <location>
        <begin position="96"/>
        <end position="497"/>
    </location>
</feature>
<dbReference type="InterPro" id="IPR016163">
    <property type="entry name" value="Ald_DH_C"/>
</dbReference>
<dbReference type="InterPro" id="IPR016161">
    <property type="entry name" value="Ald_DH/histidinol_DH"/>
</dbReference>
<dbReference type="Gene3D" id="3.40.309.10">
    <property type="entry name" value="Aldehyde Dehydrogenase, Chain A, domain 2"/>
    <property type="match status" value="1"/>
</dbReference>
<dbReference type="OrthoDB" id="5288459at2"/>
<dbReference type="Pfam" id="PF00171">
    <property type="entry name" value="Aldedh"/>
    <property type="match status" value="1"/>
</dbReference>
<accession>A0A1C4W1Z7</accession>
<keyword evidence="1" id="KW-0560">Oxidoreductase</keyword>
<dbReference type="Gene3D" id="3.40.605.10">
    <property type="entry name" value="Aldehyde Dehydrogenase, Chain A, domain 1"/>
    <property type="match status" value="1"/>
</dbReference>